<dbReference type="Proteomes" id="UP000051012">
    <property type="component" value="Unassembled WGS sequence"/>
</dbReference>
<protein>
    <submittedName>
        <fullName evidence="1">Uncharacterized protein</fullName>
    </submittedName>
</protein>
<gene>
    <name evidence="1" type="ORF">AMJ52_03845</name>
</gene>
<sequence length="67" mass="7758">MIARRSTFQHYERTRLEKSDIWYNVKTDEITQQEVLTSGAVPSKKPSEDVNLDIEITSMIHNIPKPA</sequence>
<evidence type="ECO:0000313" key="1">
    <source>
        <dbReference type="EMBL" id="KPJ73373.1"/>
    </source>
</evidence>
<evidence type="ECO:0000313" key="2">
    <source>
        <dbReference type="Proteomes" id="UP000051012"/>
    </source>
</evidence>
<comment type="caution">
    <text evidence="1">The sequence shown here is derived from an EMBL/GenBank/DDBJ whole genome shotgun (WGS) entry which is preliminary data.</text>
</comment>
<dbReference type="AlphaFoldDB" id="A0A0S7YF34"/>
<proteinExistence type="predicted"/>
<organism evidence="1 2">
    <name type="scientific">candidate division TA06 bacterium DG_78</name>
    <dbReference type="NCBI Taxonomy" id="1703772"/>
    <lineage>
        <taxon>Bacteria</taxon>
        <taxon>Bacteria division TA06</taxon>
    </lineage>
</organism>
<reference evidence="1 2" key="1">
    <citation type="journal article" date="2015" name="Microbiome">
        <title>Genomic resolution of linkages in carbon, nitrogen, and sulfur cycling among widespread estuary sediment bacteria.</title>
        <authorList>
            <person name="Baker B.J."/>
            <person name="Lazar C.S."/>
            <person name="Teske A.P."/>
            <person name="Dick G.J."/>
        </authorList>
    </citation>
    <scope>NUCLEOTIDE SEQUENCE [LARGE SCALE GENOMIC DNA]</scope>
    <source>
        <strain evidence="1">DG_78</strain>
    </source>
</reference>
<name>A0A0S7YF34_UNCT6</name>
<dbReference type="EMBL" id="LJNI01000035">
    <property type="protein sequence ID" value="KPJ73373.1"/>
    <property type="molecule type" value="Genomic_DNA"/>
</dbReference>
<accession>A0A0S7YF34</accession>